<organism evidence="1">
    <name type="scientific">uncultured Mycobacterium sp</name>
    <dbReference type="NCBI Taxonomy" id="171292"/>
    <lineage>
        <taxon>Bacteria</taxon>
        <taxon>Bacillati</taxon>
        <taxon>Actinomycetota</taxon>
        <taxon>Actinomycetes</taxon>
        <taxon>Mycobacteriales</taxon>
        <taxon>Mycobacteriaceae</taxon>
        <taxon>Mycobacterium</taxon>
        <taxon>environmental samples</taxon>
    </lineage>
</organism>
<evidence type="ECO:0000313" key="1">
    <source>
        <dbReference type="EMBL" id="SBS77287.1"/>
    </source>
</evidence>
<protein>
    <submittedName>
        <fullName evidence="1">Uncharacterized protein</fullName>
    </submittedName>
</protein>
<gene>
    <name evidence="1" type="ORF">MHPYR_400058</name>
</gene>
<reference evidence="1" key="1">
    <citation type="submission" date="2016-03" db="EMBL/GenBank/DDBJ databases">
        <authorList>
            <person name="Ploux O."/>
        </authorList>
    </citation>
    <scope>NUCLEOTIDE SEQUENCE</scope>
    <source>
        <strain evidence="1">UC10</strain>
    </source>
</reference>
<dbReference type="AlphaFoldDB" id="A0A1Y5PEZ7"/>
<accession>A0A1Y5PEZ7</accession>
<proteinExistence type="predicted"/>
<sequence length="85" mass="9145">MFCPGARGTEAPFGVLINREGSPTLWPRKRGGLRIATLANEGRRLVHLPAANRTGAASVRPEGRRCISRSAVVDLLGGLRRLANQ</sequence>
<dbReference type="EMBL" id="FLQS01000035">
    <property type="protein sequence ID" value="SBS77287.1"/>
    <property type="molecule type" value="Genomic_DNA"/>
</dbReference>
<name>A0A1Y5PEZ7_9MYCO</name>